<dbReference type="PANTHER" id="PTHR21493">
    <property type="entry name" value="CGI-141-RELATED/LIPASE CONTAINING PROTEIN"/>
    <property type="match status" value="1"/>
</dbReference>
<dbReference type="GeneID" id="85225464"/>
<evidence type="ECO:0000256" key="1">
    <source>
        <dbReference type="ARBA" id="ARBA00004653"/>
    </source>
</evidence>
<organism evidence="8 9">
    <name type="scientific">Malassezia japonica</name>
    <dbReference type="NCBI Taxonomy" id="223818"/>
    <lineage>
        <taxon>Eukaryota</taxon>
        <taxon>Fungi</taxon>
        <taxon>Dikarya</taxon>
        <taxon>Basidiomycota</taxon>
        <taxon>Ustilaginomycotina</taxon>
        <taxon>Malasseziomycetes</taxon>
        <taxon>Malasseziales</taxon>
        <taxon>Malasseziaceae</taxon>
        <taxon>Malassezia</taxon>
    </lineage>
</organism>
<evidence type="ECO:0000256" key="2">
    <source>
        <dbReference type="ARBA" id="ARBA00022692"/>
    </source>
</evidence>
<evidence type="ECO:0000313" key="9">
    <source>
        <dbReference type="Proteomes" id="UP001217754"/>
    </source>
</evidence>
<keyword evidence="2 7" id="KW-0812">Transmembrane</keyword>
<dbReference type="Pfam" id="PF04178">
    <property type="entry name" value="Got1"/>
    <property type="match status" value="1"/>
</dbReference>
<evidence type="ECO:0000256" key="5">
    <source>
        <dbReference type="ARBA" id="ARBA00023136"/>
    </source>
</evidence>
<dbReference type="PANTHER" id="PTHR21493:SF9">
    <property type="entry name" value="GOLGI TRANSPORT PROTEIN 1-RELATED"/>
    <property type="match status" value="1"/>
</dbReference>
<reference evidence="8" key="1">
    <citation type="submission" date="2023-03" db="EMBL/GenBank/DDBJ databases">
        <title>Mating type loci evolution in Malassezia.</title>
        <authorList>
            <person name="Coelho M.A."/>
        </authorList>
    </citation>
    <scope>NUCLEOTIDE SEQUENCE</scope>
    <source>
        <strain evidence="8">CBS 9431</strain>
    </source>
</reference>
<gene>
    <name evidence="8" type="primary">GOT1</name>
    <name evidence="8" type="ORF">MJAP1_001815</name>
</gene>
<dbReference type="GO" id="GO:0030134">
    <property type="term" value="C:COPII-coated ER to Golgi transport vesicle"/>
    <property type="evidence" value="ECO:0007669"/>
    <property type="project" value="TreeGrafter"/>
</dbReference>
<dbReference type="EMBL" id="CP119959">
    <property type="protein sequence ID" value="WFD38851.1"/>
    <property type="molecule type" value="Genomic_DNA"/>
</dbReference>
<dbReference type="GO" id="GO:0005783">
    <property type="term" value="C:endoplasmic reticulum"/>
    <property type="evidence" value="ECO:0007669"/>
    <property type="project" value="TreeGrafter"/>
</dbReference>
<dbReference type="AlphaFoldDB" id="A0AAF0JFD5"/>
<proteinExistence type="inferred from homology"/>
<dbReference type="InterPro" id="IPR045176">
    <property type="entry name" value="Got1"/>
</dbReference>
<keyword evidence="4" id="KW-0333">Golgi apparatus</keyword>
<evidence type="ECO:0000256" key="3">
    <source>
        <dbReference type="ARBA" id="ARBA00022989"/>
    </source>
</evidence>
<feature type="transmembrane region" description="Helical" evidence="7">
    <location>
        <begin position="9"/>
        <end position="29"/>
    </location>
</feature>
<dbReference type="GO" id="GO:0000137">
    <property type="term" value="C:Golgi cis cisterna"/>
    <property type="evidence" value="ECO:0007669"/>
    <property type="project" value="TreeGrafter"/>
</dbReference>
<dbReference type="Proteomes" id="UP001217754">
    <property type="component" value="Chromosome 2"/>
</dbReference>
<keyword evidence="3 7" id="KW-1133">Transmembrane helix</keyword>
<dbReference type="GO" id="GO:0042147">
    <property type="term" value="P:retrograde transport, endosome to Golgi"/>
    <property type="evidence" value="ECO:0007669"/>
    <property type="project" value="InterPro"/>
</dbReference>
<sequence length="138" mass="14993">MWLSDQQKIGVGLVSGGVFFLFVGVLLFFDATLLALGNILFVAGIAMLIGPQRTLTFFARKQKIRGTVCFFAGMALVFCRLTLLGMLIETVGFLNLFGDFFPVILNFLRQVPGVGQVLSMPVVGSVMDRLAGVRRSAV</sequence>
<dbReference type="GO" id="GO:0000139">
    <property type="term" value="C:Golgi membrane"/>
    <property type="evidence" value="ECO:0007669"/>
    <property type="project" value="UniProtKB-SubCell"/>
</dbReference>
<evidence type="ECO:0000256" key="4">
    <source>
        <dbReference type="ARBA" id="ARBA00023034"/>
    </source>
</evidence>
<keyword evidence="5 7" id="KW-0472">Membrane</keyword>
<evidence type="ECO:0000256" key="7">
    <source>
        <dbReference type="SAM" id="Phobius"/>
    </source>
</evidence>
<dbReference type="InterPro" id="IPR007305">
    <property type="entry name" value="Vesicle_transpt_Got1/SFT2"/>
</dbReference>
<dbReference type="GO" id="GO:0005829">
    <property type="term" value="C:cytosol"/>
    <property type="evidence" value="ECO:0007669"/>
    <property type="project" value="GOC"/>
</dbReference>
<dbReference type="RefSeq" id="XP_060121748.1">
    <property type="nucleotide sequence ID" value="XM_060265765.1"/>
</dbReference>
<evidence type="ECO:0000256" key="6">
    <source>
        <dbReference type="ARBA" id="ARBA00025799"/>
    </source>
</evidence>
<comment type="subcellular location">
    <subcellularLocation>
        <location evidence="1">Golgi apparatus membrane</location>
        <topology evidence="1">Multi-pass membrane protein</topology>
    </subcellularLocation>
</comment>
<feature type="transmembrane region" description="Helical" evidence="7">
    <location>
        <begin position="67"/>
        <end position="88"/>
    </location>
</feature>
<name>A0AAF0JFD5_9BASI</name>
<accession>A0AAF0JFD5</accession>
<comment type="similarity">
    <text evidence="6">Belongs to the GOT1 family.</text>
</comment>
<protein>
    <submittedName>
        <fullName evidence="8">Golgi Transport</fullName>
    </submittedName>
</protein>
<dbReference type="GO" id="GO:0006888">
    <property type="term" value="P:endoplasmic reticulum to Golgi vesicle-mediated transport"/>
    <property type="evidence" value="ECO:0007669"/>
    <property type="project" value="InterPro"/>
</dbReference>
<evidence type="ECO:0000313" key="8">
    <source>
        <dbReference type="EMBL" id="WFD38851.1"/>
    </source>
</evidence>
<feature type="transmembrane region" description="Helical" evidence="7">
    <location>
        <begin position="35"/>
        <end position="55"/>
    </location>
</feature>
<keyword evidence="9" id="KW-1185">Reference proteome</keyword>